<gene>
    <name evidence="1" type="ORF">PDJAM_G00217560</name>
</gene>
<evidence type="ECO:0000313" key="2">
    <source>
        <dbReference type="Proteomes" id="UP000830395"/>
    </source>
</evidence>
<keyword evidence="2" id="KW-1185">Reference proteome</keyword>
<dbReference type="EMBL" id="CM040979">
    <property type="protein sequence ID" value="MCJ8732965.1"/>
    <property type="molecule type" value="Genomic_DNA"/>
</dbReference>
<reference evidence="1" key="1">
    <citation type="submission" date="2020-02" db="EMBL/GenBank/DDBJ databases">
        <title>Genome sequencing of the panga catfish, Pangasius djambal.</title>
        <authorList>
            <person name="Wen M."/>
            <person name="Zahm M."/>
            <person name="Roques C."/>
            <person name="Cabau C."/>
            <person name="Klopp C."/>
            <person name="Donnadieu C."/>
            <person name="Jouanno E."/>
            <person name="Avarre J.-C."/>
            <person name="Campet M."/>
            <person name="Ha T."/>
            <person name="Dugue R."/>
            <person name="Lampietro C."/>
            <person name="Louis A."/>
            <person name="Herpin A."/>
            <person name="Echchiki A."/>
            <person name="Berthelot C."/>
            <person name="Parey E."/>
            <person name="Roest-Crollius H."/>
            <person name="Braasch I."/>
            <person name="Postlethwait J.H."/>
            <person name="Bobe J."/>
            <person name="Montfort J."/>
            <person name="Bouchez O."/>
            <person name="Begum T."/>
            <person name="Schartl M."/>
            <person name="Gustiano R."/>
            <person name="Guiguen Y."/>
        </authorList>
    </citation>
    <scope>NUCLEOTIDE SEQUENCE</scope>
    <source>
        <strain evidence="1">Pdj_M5554</strain>
    </source>
</reference>
<dbReference type="Proteomes" id="UP000830395">
    <property type="component" value="Chromosome 5"/>
</dbReference>
<sequence>MYAFLKSAVDKALQSENGHLDLFLRFLLGLSLESNQTLLQDLLPQTRSSSQSKQKTVEYIKKKIRENPSPEKSINLFHCLNELNDHSLVQEVQHYLNSTDNSRLSGVRLSPAQWSALVFVILNSEEELDEFDLSKYDRSDECLLRLLPVIKASRKAVLCGCYLTEESCRVLSSVLSSNSSSLRELDLSENNLQDSGVKLLSAGLENPHCTLETLGLCNCSITGEGCVSLASALKSNSSSHLRELNLKYNNPGESGVKMLSDLLKDPLCKLEKLRPQSVWVNSETTTSITLSTSEPQGFVLSPLLFMLLTHNCNARSGSNYIKFSDDTMVVGRSDNDETSCRDEVEHLTSSQEQQSVSEC</sequence>
<comment type="caution">
    <text evidence="1">The sequence shown here is derived from an EMBL/GenBank/DDBJ whole genome shotgun (WGS) entry which is preliminary data.</text>
</comment>
<name>A0ACC5YBY9_9TELE</name>
<accession>A0ACC5YBY9</accession>
<organism evidence="1 2">
    <name type="scientific">Pangasius djambal</name>
    <dbReference type="NCBI Taxonomy" id="1691987"/>
    <lineage>
        <taxon>Eukaryota</taxon>
        <taxon>Metazoa</taxon>
        <taxon>Chordata</taxon>
        <taxon>Craniata</taxon>
        <taxon>Vertebrata</taxon>
        <taxon>Euteleostomi</taxon>
        <taxon>Actinopterygii</taxon>
        <taxon>Neopterygii</taxon>
        <taxon>Teleostei</taxon>
        <taxon>Ostariophysi</taxon>
        <taxon>Siluriformes</taxon>
        <taxon>Pangasiidae</taxon>
        <taxon>Pangasius</taxon>
    </lineage>
</organism>
<proteinExistence type="predicted"/>
<protein>
    <submittedName>
        <fullName evidence="1">Uncharacterized protein</fullName>
    </submittedName>
</protein>
<evidence type="ECO:0000313" key="1">
    <source>
        <dbReference type="EMBL" id="MCJ8732965.1"/>
    </source>
</evidence>